<feature type="compositionally biased region" description="Basic and acidic residues" evidence="11">
    <location>
        <begin position="218"/>
        <end position="243"/>
    </location>
</feature>
<protein>
    <submittedName>
        <fullName evidence="13">(wild Malaysian banana) hypothetical protein</fullName>
    </submittedName>
</protein>
<keyword evidence="7" id="KW-0508">mRNA splicing</keyword>
<name>A0A804IT45_MUSAM</name>
<dbReference type="InterPro" id="IPR035979">
    <property type="entry name" value="RBD_domain_sf"/>
</dbReference>
<comment type="similarity">
    <text evidence="9">Belongs to the splicing factor SR family. RS subfamily.</text>
</comment>
<dbReference type="OMA" id="SPANGRY"/>
<dbReference type="GO" id="GO:0000381">
    <property type="term" value="P:regulation of alternative mRNA splicing, via spliceosome"/>
    <property type="evidence" value="ECO:0000318"/>
    <property type="project" value="GO_Central"/>
</dbReference>
<dbReference type="SMART" id="SM00360">
    <property type="entry name" value="RRM"/>
    <property type="match status" value="2"/>
</dbReference>
<dbReference type="InterPro" id="IPR012677">
    <property type="entry name" value="Nucleotide-bd_a/b_plait_sf"/>
</dbReference>
<keyword evidence="3" id="KW-0507">mRNA processing</keyword>
<dbReference type="GO" id="GO:0005681">
    <property type="term" value="C:spliceosomal complex"/>
    <property type="evidence" value="ECO:0007669"/>
    <property type="project" value="UniProtKB-KW"/>
</dbReference>
<dbReference type="GO" id="GO:0016607">
    <property type="term" value="C:nuclear speck"/>
    <property type="evidence" value="ECO:0000318"/>
    <property type="project" value="GO_Central"/>
</dbReference>
<evidence type="ECO:0000256" key="2">
    <source>
        <dbReference type="ARBA" id="ARBA00022553"/>
    </source>
</evidence>
<dbReference type="AlphaFoldDB" id="A0A804IT45"/>
<dbReference type="Gramene" id="Ma04_t23680.1">
    <property type="protein sequence ID" value="Ma04_p23680.1"/>
    <property type="gene ID" value="Ma04_g23680"/>
</dbReference>
<keyword evidence="2" id="KW-0597">Phosphoprotein</keyword>
<organism evidence="14 15">
    <name type="scientific">Musa acuminata subsp. malaccensis</name>
    <name type="common">Wild banana</name>
    <name type="synonym">Musa malaccensis</name>
    <dbReference type="NCBI Taxonomy" id="214687"/>
    <lineage>
        <taxon>Eukaryota</taxon>
        <taxon>Viridiplantae</taxon>
        <taxon>Streptophyta</taxon>
        <taxon>Embryophyta</taxon>
        <taxon>Tracheophyta</taxon>
        <taxon>Spermatophyta</taxon>
        <taxon>Magnoliopsida</taxon>
        <taxon>Liliopsida</taxon>
        <taxon>Zingiberales</taxon>
        <taxon>Musaceae</taxon>
        <taxon>Musa</taxon>
    </lineage>
</organism>
<reference evidence="13" key="1">
    <citation type="submission" date="2021-03" db="EMBL/GenBank/DDBJ databases">
        <authorList>
            <consortium name="Genoscope - CEA"/>
            <person name="William W."/>
        </authorList>
    </citation>
    <scope>NUCLEOTIDE SEQUENCE</scope>
    <source>
        <strain evidence="13">Doubled-haploid Pahang</strain>
    </source>
</reference>
<feature type="domain" description="RRM" evidence="12">
    <location>
        <begin position="3"/>
        <end position="75"/>
    </location>
</feature>
<dbReference type="GO" id="GO:0006397">
    <property type="term" value="P:mRNA processing"/>
    <property type="evidence" value="ECO:0007669"/>
    <property type="project" value="UniProtKB-KW"/>
</dbReference>
<sequence>MSRSIFCGNLDYDARHSELERLFSRYGKVDRVDMKSGFAFIYMDDERDAEDAIRGLDRLEFGRHGRRLRVEWTKQERNSRRSGGSRKPSANTRPSKTLFVINFDPIDTRTRDLERHFEPYGKILNVRIRRNFGFVQFDLQEDATKALEATHMSKLMDRVISVEYAVRDDDERRNGYSPDRRGRERSRSRDRGRSLSPYGRRVERASPDYGRGPSPYTKADERVSPNYERARSPAHDRDYSRSP</sequence>
<dbReference type="Gene3D" id="3.30.70.330">
    <property type="match status" value="2"/>
</dbReference>
<dbReference type="InParanoid" id="A0A804IT45"/>
<evidence type="ECO:0000256" key="1">
    <source>
        <dbReference type="ARBA" id="ARBA00004324"/>
    </source>
</evidence>
<dbReference type="FunFam" id="3.30.70.330:FF:000294">
    <property type="entry name" value="Serine/arginine-rich splicing factor RS31"/>
    <property type="match status" value="1"/>
</dbReference>
<dbReference type="GO" id="GO:0031053">
    <property type="term" value="P:primary miRNA processing"/>
    <property type="evidence" value="ECO:0000318"/>
    <property type="project" value="GO_Central"/>
</dbReference>
<keyword evidence="5" id="KW-0677">Repeat</keyword>
<feature type="compositionally biased region" description="Basic and acidic residues" evidence="11">
    <location>
        <begin position="170"/>
        <end position="193"/>
    </location>
</feature>
<evidence type="ECO:0000256" key="5">
    <source>
        <dbReference type="ARBA" id="ARBA00022737"/>
    </source>
</evidence>
<evidence type="ECO:0000256" key="6">
    <source>
        <dbReference type="ARBA" id="ARBA00022884"/>
    </source>
</evidence>
<feature type="region of interest" description="Disordered" evidence="11">
    <location>
        <begin position="170"/>
        <end position="243"/>
    </location>
</feature>
<dbReference type="GO" id="GO:0008380">
    <property type="term" value="P:RNA splicing"/>
    <property type="evidence" value="ECO:0007669"/>
    <property type="project" value="UniProtKB-KW"/>
</dbReference>
<evidence type="ECO:0000256" key="3">
    <source>
        <dbReference type="ARBA" id="ARBA00022664"/>
    </source>
</evidence>
<evidence type="ECO:0000256" key="7">
    <source>
        <dbReference type="ARBA" id="ARBA00023187"/>
    </source>
</evidence>
<evidence type="ECO:0000256" key="9">
    <source>
        <dbReference type="ARBA" id="ARBA00061587"/>
    </source>
</evidence>
<gene>
    <name evidence="13" type="ORF">GSMUA_129750.1</name>
</gene>
<dbReference type="FunFam" id="3.30.70.330:FF:000299">
    <property type="entry name" value="Serine/arginine-rich splicing factor RS31"/>
    <property type="match status" value="1"/>
</dbReference>
<dbReference type="OrthoDB" id="5970at2759"/>
<keyword evidence="6 10" id="KW-0694">RNA-binding</keyword>
<dbReference type="PROSITE" id="PS50102">
    <property type="entry name" value="RRM"/>
    <property type="match status" value="2"/>
</dbReference>
<dbReference type="EnsemblPlants" id="Ma04_t23680.1">
    <property type="protein sequence ID" value="Ma04_p23680.1"/>
    <property type="gene ID" value="Ma04_g23680"/>
</dbReference>
<evidence type="ECO:0000313" key="15">
    <source>
        <dbReference type="Proteomes" id="UP000012960"/>
    </source>
</evidence>
<feature type="domain" description="RRM" evidence="12">
    <location>
        <begin position="96"/>
        <end position="167"/>
    </location>
</feature>
<evidence type="ECO:0000259" key="12">
    <source>
        <dbReference type="PROSITE" id="PS50102"/>
    </source>
</evidence>
<evidence type="ECO:0000313" key="14">
    <source>
        <dbReference type="EnsemblPlants" id="Ma04_p23680.1"/>
    </source>
</evidence>
<evidence type="ECO:0000256" key="4">
    <source>
        <dbReference type="ARBA" id="ARBA00022728"/>
    </source>
</evidence>
<dbReference type="Pfam" id="PF00076">
    <property type="entry name" value="RRM_1"/>
    <property type="match status" value="2"/>
</dbReference>
<evidence type="ECO:0000256" key="8">
    <source>
        <dbReference type="ARBA" id="ARBA00023242"/>
    </source>
</evidence>
<evidence type="ECO:0000313" key="13">
    <source>
        <dbReference type="EMBL" id="CAG1843180.1"/>
    </source>
</evidence>
<dbReference type="SUPFAM" id="SSF54928">
    <property type="entry name" value="RNA-binding domain, RBD"/>
    <property type="match status" value="1"/>
</dbReference>
<accession>A0A804IT45</accession>
<comment type="subcellular location">
    <subcellularLocation>
        <location evidence="1">Nucleus speckle</location>
    </subcellularLocation>
</comment>
<dbReference type="PANTHER" id="PTHR23147">
    <property type="entry name" value="SERINE/ARGININE RICH SPLICING FACTOR"/>
    <property type="match status" value="1"/>
</dbReference>
<dbReference type="EMBL" id="HG996469">
    <property type="protein sequence ID" value="CAG1843180.1"/>
    <property type="molecule type" value="Genomic_DNA"/>
</dbReference>
<dbReference type="GO" id="GO:0003729">
    <property type="term" value="F:mRNA binding"/>
    <property type="evidence" value="ECO:0000318"/>
    <property type="project" value="GO_Central"/>
</dbReference>
<dbReference type="Proteomes" id="UP000012960">
    <property type="component" value="Unplaced"/>
</dbReference>
<dbReference type="InterPro" id="IPR050907">
    <property type="entry name" value="SRSF"/>
</dbReference>
<evidence type="ECO:0000256" key="11">
    <source>
        <dbReference type="SAM" id="MobiDB-lite"/>
    </source>
</evidence>
<evidence type="ECO:0000256" key="10">
    <source>
        <dbReference type="PROSITE-ProRule" id="PRU00176"/>
    </source>
</evidence>
<reference evidence="14" key="2">
    <citation type="submission" date="2021-05" db="UniProtKB">
        <authorList>
            <consortium name="EnsemblPlants"/>
        </authorList>
    </citation>
    <scope>IDENTIFICATION</scope>
    <source>
        <strain evidence="14">subsp. malaccensis</strain>
    </source>
</reference>
<proteinExistence type="inferred from homology"/>
<keyword evidence="15" id="KW-1185">Reference proteome</keyword>
<keyword evidence="8" id="KW-0539">Nucleus</keyword>
<dbReference type="InterPro" id="IPR000504">
    <property type="entry name" value="RRM_dom"/>
</dbReference>
<feature type="region of interest" description="Disordered" evidence="11">
    <location>
        <begin position="74"/>
        <end position="94"/>
    </location>
</feature>
<keyword evidence="4" id="KW-0747">Spliceosome</keyword>